<dbReference type="AlphaFoldDB" id="A0A1H2M6C5"/>
<dbReference type="GO" id="GO:0004527">
    <property type="term" value="F:exonuclease activity"/>
    <property type="evidence" value="ECO:0007669"/>
    <property type="project" value="UniProtKB-KW"/>
</dbReference>
<dbReference type="Pfam" id="PF03372">
    <property type="entry name" value="Exo_endo_phos"/>
    <property type="match status" value="1"/>
</dbReference>
<feature type="domain" description="Endonuclease/exonuclease/phosphatase" evidence="2">
    <location>
        <begin position="116"/>
        <end position="323"/>
    </location>
</feature>
<proteinExistence type="predicted"/>
<keyword evidence="1" id="KW-0812">Transmembrane</keyword>
<evidence type="ECO:0000259" key="2">
    <source>
        <dbReference type="Pfam" id="PF03372"/>
    </source>
</evidence>
<keyword evidence="3" id="KW-0540">Nuclease</keyword>
<sequence length="334" mass="34164">MRTTGTRDQLAKAATVGAVSVAALSGALGSLRLGWPSWSPVSSDTMAMVGAFTDAAAPGAALSAVLSGVALAARPGRGRVVLAALCAGATVVAAAGLAPRFSSAPAPAGGTEVTVLTLNVRLGEGDPAAVLEATKEADVVVLAEVTAPQVEALDRLGFAERFPHRHEGRLPAEGGAGTGVWSRWPVTSTARLTRAVSHQSWTTTIAVPGLEEPLTVVAVHPARPYHGSDRWLREQRALHAALPTSGPRVLLGDFNAVASHPTQRALRADGWSSAVEQTGAGWVPTYPAGDPRVPPLIDIDHVYVSSGLHAAALRTVRVPGADHLGLLATLVVGG</sequence>
<keyword evidence="3" id="KW-0269">Exonuclease</keyword>
<accession>A0A1H2M6C5</accession>
<keyword evidence="3" id="KW-0255">Endonuclease</keyword>
<dbReference type="Gene3D" id="3.60.10.10">
    <property type="entry name" value="Endonuclease/exonuclease/phosphatase"/>
    <property type="match status" value="1"/>
</dbReference>
<organism evidence="3 4">
    <name type="scientific">Microlunatus sagamiharensis</name>
    <dbReference type="NCBI Taxonomy" id="546874"/>
    <lineage>
        <taxon>Bacteria</taxon>
        <taxon>Bacillati</taxon>
        <taxon>Actinomycetota</taxon>
        <taxon>Actinomycetes</taxon>
        <taxon>Propionibacteriales</taxon>
        <taxon>Propionibacteriaceae</taxon>
        <taxon>Microlunatus</taxon>
    </lineage>
</organism>
<keyword evidence="1" id="KW-0472">Membrane</keyword>
<dbReference type="Proteomes" id="UP000198825">
    <property type="component" value="Chromosome I"/>
</dbReference>
<dbReference type="GO" id="GO:0004519">
    <property type="term" value="F:endonuclease activity"/>
    <property type="evidence" value="ECO:0007669"/>
    <property type="project" value="UniProtKB-KW"/>
</dbReference>
<feature type="transmembrane region" description="Helical" evidence="1">
    <location>
        <begin position="12"/>
        <end position="35"/>
    </location>
</feature>
<dbReference type="InterPro" id="IPR036691">
    <property type="entry name" value="Endo/exonu/phosph_ase_sf"/>
</dbReference>
<dbReference type="SUPFAM" id="SSF56219">
    <property type="entry name" value="DNase I-like"/>
    <property type="match status" value="1"/>
</dbReference>
<evidence type="ECO:0000313" key="3">
    <source>
        <dbReference type="EMBL" id="SDU88810.1"/>
    </source>
</evidence>
<keyword evidence="1" id="KW-1133">Transmembrane helix</keyword>
<keyword evidence="4" id="KW-1185">Reference proteome</keyword>
<dbReference type="OrthoDB" id="2340043at2"/>
<keyword evidence="3" id="KW-0378">Hydrolase</keyword>
<dbReference type="EMBL" id="LT629799">
    <property type="protein sequence ID" value="SDU88810.1"/>
    <property type="molecule type" value="Genomic_DNA"/>
</dbReference>
<gene>
    <name evidence="3" type="ORF">SAMN04488544_1486</name>
</gene>
<feature type="transmembrane region" description="Helical" evidence="1">
    <location>
        <begin position="80"/>
        <end position="98"/>
    </location>
</feature>
<evidence type="ECO:0000256" key="1">
    <source>
        <dbReference type="SAM" id="Phobius"/>
    </source>
</evidence>
<reference evidence="4" key="1">
    <citation type="submission" date="2016-10" db="EMBL/GenBank/DDBJ databases">
        <authorList>
            <person name="Varghese N."/>
            <person name="Submissions S."/>
        </authorList>
    </citation>
    <scope>NUCLEOTIDE SEQUENCE [LARGE SCALE GENOMIC DNA]</scope>
    <source>
        <strain evidence="4">DSM 21743</strain>
    </source>
</reference>
<evidence type="ECO:0000313" key="4">
    <source>
        <dbReference type="Proteomes" id="UP000198825"/>
    </source>
</evidence>
<feature type="transmembrane region" description="Helical" evidence="1">
    <location>
        <begin position="55"/>
        <end position="73"/>
    </location>
</feature>
<name>A0A1H2M6C5_9ACTN</name>
<dbReference type="RefSeq" id="WP_091073887.1">
    <property type="nucleotide sequence ID" value="NZ_LT629799.1"/>
</dbReference>
<dbReference type="InterPro" id="IPR005135">
    <property type="entry name" value="Endo/exonuclease/phosphatase"/>
</dbReference>
<protein>
    <submittedName>
        <fullName evidence="3">Uncharacterized conserved protein YafD, endonuclease/exonuclease/phosphatase (EEP) superfamily</fullName>
    </submittedName>
</protein>